<dbReference type="CDD" id="cd17323">
    <property type="entry name" value="MFS_Tpo1_MDR_like"/>
    <property type="match status" value="1"/>
</dbReference>
<dbReference type="GeneID" id="81600274"/>
<evidence type="ECO:0000256" key="2">
    <source>
        <dbReference type="ARBA" id="ARBA00008335"/>
    </source>
</evidence>
<evidence type="ECO:0000256" key="7">
    <source>
        <dbReference type="ARBA" id="ARBA00023136"/>
    </source>
</evidence>
<feature type="region of interest" description="Disordered" evidence="10">
    <location>
        <begin position="1168"/>
        <end position="1188"/>
    </location>
</feature>
<evidence type="ECO:0000256" key="1">
    <source>
        <dbReference type="ARBA" id="ARBA00004651"/>
    </source>
</evidence>
<keyword evidence="5" id="KW-0805">Transcription regulation</keyword>
<organism evidence="14 15">
    <name type="scientific">Penicillium daleae</name>
    <dbReference type="NCBI Taxonomy" id="63821"/>
    <lineage>
        <taxon>Eukaryota</taxon>
        <taxon>Fungi</taxon>
        <taxon>Dikarya</taxon>
        <taxon>Ascomycota</taxon>
        <taxon>Pezizomycotina</taxon>
        <taxon>Eurotiomycetes</taxon>
        <taxon>Eurotiomycetidae</taxon>
        <taxon>Eurotiales</taxon>
        <taxon>Aspergillaceae</taxon>
        <taxon>Penicillium</taxon>
    </lineage>
</organism>
<dbReference type="CDD" id="cd12148">
    <property type="entry name" value="fungal_TF_MHR"/>
    <property type="match status" value="1"/>
</dbReference>
<feature type="transmembrane region" description="Helical" evidence="11">
    <location>
        <begin position="984"/>
        <end position="1002"/>
    </location>
</feature>
<dbReference type="GO" id="GO:0000981">
    <property type="term" value="F:DNA-binding transcription factor activity, RNA polymerase II-specific"/>
    <property type="evidence" value="ECO:0007669"/>
    <property type="project" value="InterPro"/>
</dbReference>
<name>A0AAD6C712_9EURO</name>
<feature type="transmembrane region" description="Helical" evidence="11">
    <location>
        <begin position="1240"/>
        <end position="1260"/>
    </location>
</feature>
<dbReference type="PANTHER" id="PTHR23502">
    <property type="entry name" value="MAJOR FACILITATOR SUPERFAMILY"/>
    <property type="match status" value="1"/>
</dbReference>
<feature type="transmembrane region" description="Helical" evidence="11">
    <location>
        <begin position="1401"/>
        <end position="1425"/>
    </location>
</feature>
<feature type="transmembrane region" description="Helical" evidence="11">
    <location>
        <begin position="1334"/>
        <end position="1356"/>
    </location>
</feature>
<dbReference type="Pfam" id="PF07690">
    <property type="entry name" value="MFS_1"/>
    <property type="match status" value="1"/>
</dbReference>
<feature type="transmembrane region" description="Helical" evidence="11">
    <location>
        <begin position="1577"/>
        <end position="1603"/>
    </location>
</feature>
<dbReference type="InterPro" id="IPR011701">
    <property type="entry name" value="MFS"/>
</dbReference>
<comment type="subcellular location">
    <subcellularLocation>
        <location evidence="1">Cell membrane</location>
        <topology evidence="1">Multi-pass membrane protein</topology>
    </subcellularLocation>
</comment>
<keyword evidence="15" id="KW-1185">Reference proteome</keyword>
<feature type="compositionally biased region" description="Polar residues" evidence="10">
    <location>
        <begin position="518"/>
        <end position="543"/>
    </location>
</feature>
<keyword evidence="9" id="KW-0539">Nucleus</keyword>
<accession>A0AAD6C712</accession>
<dbReference type="GO" id="GO:0003677">
    <property type="term" value="F:DNA binding"/>
    <property type="evidence" value="ECO:0007669"/>
    <property type="project" value="UniProtKB-KW"/>
</dbReference>
<keyword evidence="6" id="KW-0238">DNA-binding</keyword>
<dbReference type="PROSITE" id="PS00463">
    <property type="entry name" value="ZN2_CY6_FUNGAL_1"/>
    <property type="match status" value="1"/>
</dbReference>
<feature type="compositionally biased region" description="Polar residues" evidence="10">
    <location>
        <begin position="1052"/>
        <end position="1070"/>
    </location>
</feature>
<dbReference type="SMART" id="SM00066">
    <property type="entry name" value="GAL4"/>
    <property type="match status" value="1"/>
</dbReference>
<sequence length="1699" mass="190369">MHGQDLQPTPLDPPSKPHLESSFGQVVFSAFPRPPSIYLRPATIIGSGQGSFQLDAESISRLDRFYRRTVYTFAGNNNYAIYQNHVTSIAIEVGLRYTILTTISGSFHIVVTDPDNQYLQNPFLMHVILTLTATHDRILSASKDNAKRSIAEAYHWSKGAALLNKKLSSPIRPEDRDALWAAAAILGLLSIAEIEASTPWEAWPLKPSDSSDLGWLDMSHGKEAVWKATDPMRSDSIFHAMRDDYRTLMARPPLSEIHDMPKELVELCQLNKTMEPTQSPYFTAVSLLTRLWHLKCTQATMARYMQFLGFMDPVFKSLLHEKDPRALLILAHWYGPMCESLWWIARRAKLECQAICLYLELFHPDEKDIQVLLARPKEQYYDFMGNEIPRKSKRKERSIMSRDRRRITRLVGSSPSQRNDQITTTTFTSQESFNLSTKAETENVSSGVMSERGSEIVFRAENIPIRFFKACRWCRRQKMRCDARTQVPCFRCRSTGRDCILDPIEDARRRSDRRRKTTTPARYSGSAVTSPLDQRSGLQTPVSREQEYSPITGGDASFDASIDSLPDSSSFGDLRRSQTADHHGPESQHLSPNDMIAPASAVHSMSVNLLDNNHIFLDNSTKGDGRGDIIARGIVSEENARIMYERFVGGSKNFLPLFDPIRDTFDSIRSRSLFCFTVIIYLASRAVMDLRGDTHMQRVLQDESQRLAEDSFFERPTKLETVQAMVLLAAYSEKTWFSTALILRTALDSGLEKSLDTLLSQETLPRSSLSASMEERQLVWETRTWLISFTLELDVASGTGRKSRIGEVDVMKLRRFLDYPLSLPCDMRTVCIIELHQLRGHSRIVIDNSSSVREIVSTELPTIMTKLQNWWTTWDEIHNSKSWPTHVKTPEETLSNTEQKDNGFHAGAFQRSSLKLMLLYARIFVLCASLARIQKLQPGSSNFEAEGIDQNVMGLWQSLVATIMDQLAFLIGEPAYRCQFPWAPTYPALTVAFVTTFALRIARWRPNLIDQSLLLERAEKICDFLKQPPYPDIHRTVSIFVNYARALIASQRPLSNDRQSNDSTDATHMSEQGDGPVPSYRGPDSPMQNAPPLAPLEDPRYRPGAAIPSDKDTNMVPMPGGDAAATTRPPLPRLPDTMDAPTWTVSNSIADSFGLFEEVKNVQWQEDQASAAPVNNPDPGRRHKQPSCNEEIVSDSIRHTSSTTKDENYTLVDLAPEGILVEFSEDSSADPTNWTLKKKIYNAVVGLFIVLNSGVSSSLPSNAVPTIMQDFGLSGDGQKVLPTAIFLIGYCVGPLVWSPLSETVGRRPVLFWTFTVFVLGTLGCAVAPNWTALLIFRVICGTMAAAPQTVSGGVYADMFSDMRSRGRAMALYMSASSFGPIIGPIISGCSVRYGWRWTFRIDLILCGITWTALLFLSETFAPVLLKKQAKKLRKETGHNSYFAPQELKSDAAFTLAQTITRPLTMLVFEPIILFTAIYVSLAWSMVFFYFQAYPIIFEGTYGFDVATTSLTYLPMGIGAASSCLFALYYDMIFQKAKKLGKRWASGPEYQRLPLSCTAGPLLAISMFWLAWSAKPSIHWIVPVLSGLIFGLAYQITFISLLTYVTDAYKIYSASALASSVIMRSIAGALFPLAADPLYAKLGVPWATSILGFASIACIPIPFALLYFGPSIRKRSPFCQRLEEEDMTKHSSGTRTPDEA</sequence>
<dbReference type="InterPro" id="IPR036864">
    <property type="entry name" value="Zn2-C6_fun-type_DNA-bd_sf"/>
</dbReference>
<evidence type="ECO:0000256" key="6">
    <source>
        <dbReference type="ARBA" id="ARBA00023125"/>
    </source>
</evidence>
<evidence type="ECO:0000256" key="8">
    <source>
        <dbReference type="ARBA" id="ARBA00023163"/>
    </source>
</evidence>
<dbReference type="SUPFAM" id="SSF57701">
    <property type="entry name" value="Zn2/Cys6 DNA-binding domain"/>
    <property type="match status" value="1"/>
</dbReference>
<dbReference type="PROSITE" id="PS50048">
    <property type="entry name" value="ZN2_CY6_FUNGAL_2"/>
    <property type="match status" value="1"/>
</dbReference>
<feature type="domain" description="Zn(2)-C6 fungal-type" evidence="12">
    <location>
        <begin position="470"/>
        <end position="501"/>
    </location>
</feature>
<feature type="transmembrane region" description="Helical" evidence="11">
    <location>
        <begin position="1610"/>
        <end position="1633"/>
    </location>
</feature>
<evidence type="ECO:0000256" key="4">
    <source>
        <dbReference type="ARBA" id="ARBA00022989"/>
    </source>
</evidence>
<feature type="transmembrane region" description="Helical" evidence="11">
    <location>
        <begin position="1309"/>
        <end position="1328"/>
    </location>
</feature>
<feature type="transmembrane region" description="Helical" evidence="11">
    <location>
        <begin position="1552"/>
        <end position="1571"/>
    </location>
</feature>
<reference evidence="14" key="1">
    <citation type="submission" date="2022-12" db="EMBL/GenBank/DDBJ databases">
        <authorList>
            <person name="Petersen C."/>
        </authorList>
    </citation>
    <scope>NUCLEOTIDE SEQUENCE</scope>
    <source>
        <strain evidence="14">IBT 16125</strain>
    </source>
</reference>
<keyword evidence="3 11" id="KW-0812">Transmembrane</keyword>
<dbReference type="Gene3D" id="4.10.240.10">
    <property type="entry name" value="Zn(2)-C6 fungal-type DNA-binding domain"/>
    <property type="match status" value="1"/>
</dbReference>
<evidence type="ECO:0000256" key="5">
    <source>
        <dbReference type="ARBA" id="ARBA00023015"/>
    </source>
</evidence>
<dbReference type="Gene3D" id="1.20.1250.20">
    <property type="entry name" value="MFS general substrate transporter like domains"/>
    <property type="match status" value="1"/>
</dbReference>
<feature type="transmembrane region" description="Helical" evidence="11">
    <location>
        <begin position="1280"/>
        <end position="1297"/>
    </location>
</feature>
<feature type="transmembrane region" description="Helical" evidence="11">
    <location>
        <begin position="1510"/>
        <end position="1531"/>
    </location>
</feature>
<proteinExistence type="inferred from homology"/>
<dbReference type="InterPro" id="IPR001138">
    <property type="entry name" value="Zn2Cys6_DnaBD"/>
</dbReference>
<evidence type="ECO:0000256" key="9">
    <source>
        <dbReference type="ARBA" id="ARBA00023242"/>
    </source>
</evidence>
<dbReference type="PROSITE" id="PS50850">
    <property type="entry name" value="MFS"/>
    <property type="match status" value="1"/>
</dbReference>
<feature type="transmembrane region" description="Helical" evidence="11">
    <location>
        <begin position="1645"/>
        <end position="1667"/>
    </location>
</feature>
<dbReference type="CDD" id="cd00067">
    <property type="entry name" value="GAL4"/>
    <property type="match status" value="1"/>
</dbReference>
<dbReference type="GO" id="GO:0008270">
    <property type="term" value="F:zinc ion binding"/>
    <property type="evidence" value="ECO:0007669"/>
    <property type="project" value="InterPro"/>
</dbReference>
<feature type="transmembrane region" description="Helical" evidence="11">
    <location>
        <begin position="1471"/>
        <end position="1490"/>
    </location>
</feature>
<dbReference type="InterPro" id="IPR020846">
    <property type="entry name" value="MFS_dom"/>
</dbReference>
<feature type="transmembrane region" description="Helical" evidence="11">
    <location>
        <begin position="1368"/>
        <end position="1395"/>
    </location>
</feature>
<feature type="compositionally biased region" description="Basic and acidic residues" evidence="10">
    <location>
        <begin position="573"/>
        <end position="586"/>
    </location>
</feature>
<comment type="caution">
    <text evidence="14">The sequence shown here is derived from an EMBL/GenBank/DDBJ whole genome shotgun (WGS) entry which is preliminary data.</text>
</comment>
<dbReference type="EMBL" id="JAPVEA010000006">
    <property type="protein sequence ID" value="KAJ5450200.1"/>
    <property type="molecule type" value="Genomic_DNA"/>
</dbReference>
<feature type="region of interest" description="Disordered" evidence="10">
    <location>
        <begin position="1052"/>
        <end position="1133"/>
    </location>
</feature>
<dbReference type="Proteomes" id="UP001213681">
    <property type="component" value="Unassembled WGS sequence"/>
</dbReference>
<dbReference type="GO" id="GO:0005886">
    <property type="term" value="C:plasma membrane"/>
    <property type="evidence" value="ECO:0007669"/>
    <property type="project" value="UniProtKB-SubCell"/>
</dbReference>
<feature type="region of interest" description="Disordered" evidence="10">
    <location>
        <begin position="510"/>
        <end position="593"/>
    </location>
</feature>
<dbReference type="PANTHER" id="PTHR23502:SF74">
    <property type="entry name" value="MAJOR FACILITATOR SUPERFAMILY (MFS) PROFILE DOMAIN-CONTAINING PROTEIN"/>
    <property type="match status" value="1"/>
</dbReference>
<dbReference type="InterPro" id="IPR036259">
    <property type="entry name" value="MFS_trans_sf"/>
</dbReference>
<evidence type="ECO:0000259" key="13">
    <source>
        <dbReference type="PROSITE" id="PS50850"/>
    </source>
</evidence>
<feature type="domain" description="Major facilitator superfamily (MFS) profile" evidence="13">
    <location>
        <begin position="1238"/>
        <end position="1671"/>
    </location>
</feature>
<keyword evidence="8" id="KW-0804">Transcription</keyword>
<dbReference type="GO" id="GO:0022857">
    <property type="term" value="F:transmembrane transporter activity"/>
    <property type="evidence" value="ECO:0007669"/>
    <property type="project" value="InterPro"/>
</dbReference>
<evidence type="ECO:0000256" key="10">
    <source>
        <dbReference type="SAM" id="MobiDB-lite"/>
    </source>
</evidence>
<evidence type="ECO:0000256" key="11">
    <source>
        <dbReference type="SAM" id="Phobius"/>
    </source>
</evidence>
<evidence type="ECO:0000313" key="14">
    <source>
        <dbReference type="EMBL" id="KAJ5450200.1"/>
    </source>
</evidence>
<evidence type="ECO:0000259" key="12">
    <source>
        <dbReference type="PROSITE" id="PS50048"/>
    </source>
</evidence>
<gene>
    <name evidence="14" type="ORF">N7458_006649</name>
</gene>
<dbReference type="Pfam" id="PF00172">
    <property type="entry name" value="Zn_clus"/>
    <property type="match status" value="1"/>
</dbReference>
<protein>
    <submittedName>
        <fullName evidence="14">MFS multidrug transporter</fullName>
    </submittedName>
</protein>
<evidence type="ECO:0000256" key="3">
    <source>
        <dbReference type="ARBA" id="ARBA00022692"/>
    </source>
</evidence>
<dbReference type="SUPFAM" id="SSF103473">
    <property type="entry name" value="MFS general substrate transporter"/>
    <property type="match status" value="1"/>
</dbReference>
<evidence type="ECO:0000313" key="15">
    <source>
        <dbReference type="Proteomes" id="UP001213681"/>
    </source>
</evidence>
<dbReference type="RefSeq" id="XP_056765735.1">
    <property type="nucleotide sequence ID" value="XM_056910031.1"/>
</dbReference>
<keyword evidence="4 11" id="KW-1133">Transmembrane helix</keyword>
<keyword evidence="7 11" id="KW-0472">Membrane</keyword>
<reference evidence="14" key="2">
    <citation type="journal article" date="2023" name="IMA Fungus">
        <title>Comparative genomic study of the Penicillium genus elucidates a diverse pangenome and 15 lateral gene transfer events.</title>
        <authorList>
            <person name="Petersen C."/>
            <person name="Sorensen T."/>
            <person name="Nielsen M.R."/>
            <person name="Sondergaard T.E."/>
            <person name="Sorensen J.L."/>
            <person name="Fitzpatrick D.A."/>
            <person name="Frisvad J.C."/>
            <person name="Nielsen K.L."/>
        </authorList>
    </citation>
    <scope>NUCLEOTIDE SEQUENCE</scope>
    <source>
        <strain evidence="14">IBT 16125</strain>
    </source>
</reference>
<comment type="similarity">
    <text evidence="2">Belongs to the major facilitator superfamily.</text>
</comment>
<dbReference type="FunFam" id="1.20.1250.20:FF:000082">
    <property type="entry name" value="MFS multidrug transporter, putative"/>
    <property type="match status" value="1"/>
</dbReference>